<comment type="caution">
    <text evidence="1">The sequence shown here is derived from an EMBL/GenBank/DDBJ whole genome shotgun (WGS) entry which is preliminary data.</text>
</comment>
<organism evidence="1 2">
    <name type="scientific">Trifolium pratense</name>
    <name type="common">Red clover</name>
    <dbReference type="NCBI Taxonomy" id="57577"/>
    <lineage>
        <taxon>Eukaryota</taxon>
        <taxon>Viridiplantae</taxon>
        <taxon>Streptophyta</taxon>
        <taxon>Embryophyta</taxon>
        <taxon>Tracheophyta</taxon>
        <taxon>Spermatophyta</taxon>
        <taxon>Magnoliopsida</taxon>
        <taxon>eudicotyledons</taxon>
        <taxon>Gunneridae</taxon>
        <taxon>Pentapetalae</taxon>
        <taxon>rosids</taxon>
        <taxon>fabids</taxon>
        <taxon>Fabales</taxon>
        <taxon>Fabaceae</taxon>
        <taxon>Papilionoideae</taxon>
        <taxon>50 kb inversion clade</taxon>
        <taxon>NPAAA clade</taxon>
        <taxon>Hologalegina</taxon>
        <taxon>IRL clade</taxon>
        <taxon>Trifolieae</taxon>
        <taxon>Trifolium</taxon>
    </lineage>
</organism>
<dbReference type="EMBL" id="CASHSV030000109">
    <property type="protein sequence ID" value="CAJ2647699.1"/>
    <property type="molecule type" value="Genomic_DNA"/>
</dbReference>
<sequence length="443" mass="49337">MGLLQCPLCCYSQNHQQHEKTEPHSHDHIHSESSTSSSISSQPSLPSVPSLSSQQSQTTHHKLLTTINGHSSPIFSLTLHSKFLYSGSSNSEIRRFDKDPFALQSSNNTNNLVSISHGSKSTIKSMIVVNDMLFSGHQDHKIRVWKIETTTKITATSDSTNHDQRLFKCIATLPTFNDRFSKLFSSKNYVEVRRHKKCTWVNHVDAVSSLAISKDGFFLYSASWDRTFKIWRVSDFKCLESVKNAHEDAINAIVVSSDGIVYTGSADKKIKIWKKKNHEGEKKHFLIGTLEKHKSSVNALALNKNGSILYSGACDRSILVWEKIDNNVENCSELGQGPMNLVGALRGHTKAILCLVAMDNLVCSGSADNSVRIWKRGIDEKSYSCLAVLQGHRKPVKCLAMIDDSKRGKNGGDDDDDDCSSYLVYSGSLDCDIKVWQICVPLI</sequence>
<name>A0ACB0JV12_TRIPR</name>
<proteinExistence type="predicted"/>
<evidence type="ECO:0000313" key="1">
    <source>
        <dbReference type="EMBL" id="CAJ2647699.1"/>
    </source>
</evidence>
<accession>A0ACB0JV12</accession>
<reference evidence="1" key="1">
    <citation type="submission" date="2023-10" db="EMBL/GenBank/DDBJ databases">
        <authorList>
            <person name="Rodriguez Cubillos JULIANA M."/>
            <person name="De Vega J."/>
        </authorList>
    </citation>
    <scope>NUCLEOTIDE SEQUENCE</scope>
</reference>
<protein>
    <submittedName>
        <fullName evidence="1">Uncharacterized protein</fullName>
    </submittedName>
</protein>
<keyword evidence="2" id="KW-1185">Reference proteome</keyword>
<gene>
    <name evidence="1" type="ORF">MILVUS5_LOCUS16174</name>
</gene>
<dbReference type="Proteomes" id="UP001177021">
    <property type="component" value="Unassembled WGS sequence"/>
</dbReference>
<evidence type="ECO:0000313" key="2">
    <source>
        <dbReference type="Proteomes" id="UP001177021"/>
    </source>
</evidence>